<keyword evidence="4" id="KW-1185">Reference proteome</keyword>
<reference evidence="3" key="1">
    <citation type="submission" date="2020-11" db="EMBL/GenBank/DDBJ databases">
        <authorList>
            <consortium name="DOE Joint Genome Institute"/>
            <person name="Ahrendt S."/>
            <person name="Riley R."/>
            <person name="Andreopoulos W."/>
            <person name="Labutti K."/>
            <person name="Pangilinan J."/>
            <person name="Ruiz-Duenas F.J."/>
            <person name="Barrasa J.M."/>
            <person name="Sanchez-Garcia M."/>
            <person name="Camarero S."/>
            <person name="Miyauchi S."/>
            <person name="Serrano A."/>
            <person name="Linde D."/>
            <person name="Babiker R."/>
            <person name="Drula E."/>
            <person name="Ayuso-Fernandez I."/>
            <person name="Pacheco R."/>
            <person name="Padilla G."/>
            <person name="Ferreira P."/>
            <person name="Barriuso J."/>
            <person name="Kellner H."/>
            <person name="Castanera R."/>
            <person name="Alfaro M."/>
            <person name="Ramirez L."/>
            <person name="Pisabarro A.G."/>
            <person name="Kuo A."/>
            <person name="Tritt A."/>
            <person name="Lipzen A."/>
            <person name="He G."/>
            <person name="Yan M."/>
            <person name="Ng V."/>
            <person name="Cullen D."/>
            <person name="Martin F."/>
            <person name="Rosso M.-N."/>
            <person name="Henrissat B."/>
            <person name="Hibbett D."/>
            <person name="Martinez A.T."/>
            <person name="Grigoriev I.V."/>
        </authorList>
    </citation>
    <scope>NUCLEOTIDE SEQUENCE</scope>
    <source>
        <strain evidence="3">CBS 247.69</strain>
    </source>
</reference>
<keyword evidence="2" id="KW-0812">Transmembrane</keyword>
<keyword evidence="2" id="KW-1133">Transmembrane helix</keyword>
<dbReference type="AlphaFoldDB" id="A0A9P5Y4F7"/>
<feature type="coiled-coil region" evidence="1">
    <location>
        <begin position="83"/>
        <end position="110"/>
    </location>
</feature>
<evidence type="ECO:0000256" key="2">
    <source>
        <dbReference type="SAM" id="Phobius"/>
    </source>
</evidence>
<evidence type="ECO:0000313" key="3">
    <source>
        <dbReference type="EMBL" id="KAF9461015.1"/>
    </source>
</evidence>
<organism evidence="3 4">
    <name type="scientific">Collybia nuda</name>
    <dbReference type="NCBI Taxonomy" id="64659"/>
    <lineage>
        <taxon>Eukaryota</taxon>
        <taxon>Fungi</taxon>
        <taxon>Dikarya</taxon>
        <taxon>Basidiomycota</taxon>
        <taxon>Agaricomycotina</taxon>
        <taxon>Agaricomycetes</taxon>
        <taxon>Agaricomycetidae</taxon>
        <taxon>Agaricales</taxon>
        <taxon>Tricholomatineae</taxon>
        <taxon>Clitocybaceae</taxon>
        <taxon>Collybia</taxon>
    </lineage>
</organism>
<keyword evidence="2" id="KW-0472">Membrane</keyword>
<feature type="transmembrane region" description="Helical" evidence="2">
    <location>
        <begin position="6"/>
        <end position="24"/>
    </location>
</feature>
<sequence length="296" mass="35558">MFIRSIILIIIATSVVNLLLFGTIREFTRDDLDPVARERVRREWNKEMQNHQVFMKHVETVRAQWVLESQEHEKERSVMIIERRTWQAEMKEQEEKLSRLSHTIDQDRRDWETEKWKRERDWERKRREEAAERKRREDEERRRAGMHWEDLIPSQRCLSHGTREYTAKLVGIPWGYNYLSTCRETEAEIHGRSIRPQSCEERGSDGVWAKWIIDFQEPTCTTWWSNLIDKGCTAPGSRTRRYEQHLENIPWGDDWKVMCTSAPTDFLGHHFDSPTSCANWGRQGIFGYWDVRDSSC</sequence>
<dbReference type="Proteomes" id="UP000807353">
    <property type="component" value="Unassembled WGS sequence"/>
</dbReference>
<evidence type="ECO:0000256" key="1">
    <source>
        <dbReference type="SAM" id="Coils"/>
    </source>
</evidence>
<evidence type="ECO:0000313" key="4">
    <source>
        <dbReference type="Proteomes" id="UP000807353"/>
    </source>
</evidence>
<gene>
    <name evidence="3" type="ORF">BDZ94DRAFT_1168507</name>
</gene>
<proteinExistence type="predicted"/>
<protein>
    <submittedName>
        <fullName evidence="3">Uncharacterized protein</fullName>
    </submittedName>
</protein>
<accession>A0A9P5Y4F7</accession>
<comment type="caution">
    <text evidence="3">The sequence shown here is derived from an EMBL/GenBank/DDBJ whole genome shotgun (WGS) entry which is preliminary data.</text>
</comment>
<dbReference type="EMBL" id="MU150290">
    <property type="protein sequence ID" value="KAF9461015.1"/>
    <property type="molecule type" value="Genomic_DNA"/>
</dbReference>
<name>A0A9P5Y4F7_9AGAR</name>
<dbReference type="OrthoDB" id="3153758at2759"/>
<keyword evidence="1" id="KW-0175">Coiled coil</keyword>